<evidence type="ECO:0000313" key="5">
    <source>
        <dbReference type="Proteomes" id="UP000539710"/>
    </source>
</evidence>
<dbReference type="SUPFAM" id="SSF55729">
    <property type="entry name" value="Acyl-CoA N-acyltransferases (Nat)"/>
    <property type="match status" value="1"/>
</dbReference>
<dbReference type="GO" id="GO:0016747">
    <property type="term" value="F:acyltransferase activity, transferring groups other than amino-acyl groups"/>
    <property type="evidence" value="ECO:0007669"/>
    <property type="project" value="InterPro"/>
</dbReference>
<dbReference type="PROSITE" id="PS51186">
    <property type="entry name" value="GNAT"/>
    <property type="match status" value="1"/>
</dbReference>
<keyword evidence="2" id="KW-0808">Transferase</keyword>
<dbReference type="AlphaFoldDB" id="A0A7D7LNS7"/>
<evidence type="ECO:0000313" key="2">
    <source>
        <dbReference type="EMBL" id="MBA5247298.1"/>
    </source>
</evidence>
<sequence length="171" mass="19237">MLSLTPTLRKANPDDAPIIWDILSGAIQLRKEQGSAQWQDGYPNLQTVENDIAQDQGYVYDSGDELIGYVAIILNTEPAYDEIEGQWHSDGDFYVVHRLAVARETAGTGVATSILKEVEHLALKNKIFSIRADTNYDNAAMLKIFNNLDYVYCGEVYFRGSARKAFEKLLR</sequence>
<proteinExistence type="predicted"/>
<dbReference type="InterPro" id="IPR000182">
    <property type="entry name" value="GNAT_dom"/>
</dbReference>
<evidence type="ECO:0000313" key="4">
    <source>
        <dbReference type="Proteomes" id="UP000515349"/>
    </source>
</evidence>
<dbReference type="Pfam" id="PF00583">
    <property type="entry name" value="Acetyltransf_1"/>
    <property type="match status" value="1"/>
</dbReference>
<reference evidence="4" key="2">
    <citation type="submission" date="2020-07" db="EMBL/GenBank/DDBJ databases">
        <title>Chryseobacterium sp.cx-624.</title>
        <authorList>
            <person name="Yang C."/>
        </authorList>
    </citation>
    <scope>NUCLEOTIDE SEQUENCE [LARGE SCALE GENOMIC DNA]</scope>
    <source>
        <strain evidence="4">cx-624</strain>
    </source>
</reference>
<dbReference type="KEGG" id="cbau:H1R16_03380"/>
<evidence type="ECO:0000259" key="1">
    <source>
        <dbReference type="PROSITE" id="PS51186"/>
    </source>
</evidence>
<protein>
    <submittedName>
        <fullName evidence="3">GNAT family N-acetyltransferase</fullName>
    </submittedName>
</protein>
<accession>A0A7D7LNS7</accession>
<reference evidence="2" key="4">
    <citation type="submission" date="2020-07" db="EMBL/GenBank/DDBJ databases">
        <authorList>
            <person name="Yang C."/>
        </authorList>
    </citation>
    <scope>NUCLEOTIDE SEQUENCE</scope>
    <source>
        <strain evidence="2">Cx-624</strain>
    </source>
</reference>
<dbReference type="EMBL" id="JACEUX010000003">
    <property type="protein sequence ID" value="MBA5247298.1"/>
    <property type="molecule type" value="Genomic_DNA"/>
</dbReference>
<name>A0A7D7LNS7_9FLAO</name>
<organism evidence="3 4">
    <name type="scientific">Marnyiella aurantia</name>
    <dbReference type="NCBI Taxonomy" id="2758037"/>
    <lineage>
        <taxon>Bacteria</taxon>
        <taxon>Pseudomonadati</taxon>
        <taxon>Bacteroidota</taxon>
        <taxon>Flavobacteriia</taxon>
        <taxon>Flavobacteriales</taxon>
        <taxon>Weeksellaceae</taxon>
        <taxon>Marnyiella</taxon>
    </lineage>
</organism>
<gene>
    <name evidence="3" type="ORF">H1R16_03380</name>
    <name evidence="2" type="ORF">H2507_08970</name>
</gene>
<reference evidence="3" key="1">
    <citation type="submission" date="2020-07" db="EMBL/GenBank/DDBJ databases">
        <title>Chryseobacterium sp. CX-624.</title>
        <authorList>
            <person name="Yang C."/>
        </authorList>
    </citation>
    <scope>NUCLEOTIDE SEQUENCE</scope>
    <source>
        <strain evidence="3">CX-624</strain>
    </source>
</reference>
<dbReference type="EMBL" id="CP059472">
    <property type="protein sequence ID" value="QMS99564.1"/>
    <property type="molecule type" value="Genomic_DNA"/>
</dbReference>
<dbReference type="CDD" id="cd04301">
    <property type="entry name" value="NAT_SF"/>
    <property type="match status" value="1"/>
</dbReference>
<keyword evidence="5" id="KW-1185">Reference proteome</keyword>
<dbReference type="Proteomes" id="UP000539710">
    <property type="component" value="Unassembled WGS sequence"/>
</dbReference>
<feature type="domain" description="N-acetyltransferase" evidence="1">
    <location>
        <begin position="6"/>
        <end position="171"/>
    </location>
</feature>
<dbReference type="Proteomes" id="UP000515349">
    <property type="component" value="Chromosome"/>
</dbReference>
<evidence type="ECO:0000313" key="3">
    <source>
        <dbReference type="EMBL" id="QMS99564.1"/>
    </source>
</evidence>
<dbReference type="InterPro" id="IPR016181">
    <property type="entry name" value="Acyl_CoA_acyltransferase"/>
</dbReference>
<dbReference type="Gene3D" id="3.40.630.30">
    <property type="match status" value="1"/>
</dbReference>
<reference evidence="5" key="3">
    <citation type="submission" date="2020-07" db="EMBL/GenBank/DDBJ databases">
        <title>Flavobacterium sp. xlx-214.</title>
        <authorList>
            <person name="Yang C."/>
        </authorList>
    </citation>
    <scope>NUCLEOTIDE SEQUENCE [LARGE SCALE GENOMIC DNA]</scope>
    <source>
        <strain evidence="5">CX-624</strain>
    </source>
</reference>